<evidence type="ECO:0000313" key="1">
    <source>
        <dbReference type="EMBL" id="KAK2090284.1"/>
    </source>
</evidence>
<dbReference type="PANTHER" id="PTHR43684">
    <property type="match status" value="1"/>
</dbReference>
<keyword evidence="2" id="KW-1185">Reference proteome</keyword>
<organism evidence="1 2">
    <name type="scientific">Saguinus oedipus</name>
    <name type="common">Cotton-top tamarin</name>
    <name type="synonym">Oedipomidas oedipus</name>
    <dbReference type="NCBI Taxonomy" id="9490"/>
    <lineage>
        <taxon>Eukaryota</taxon>
        <taxon>Metazoa</taxon>
        <taxon>Chordata</taxon>
        <taxon>Craniata</taxon>
        <taxon>Vertebrata</taxon>
        <taxon>Euteleostomi</taxon>
        <taxon>Mammalia</taxon>
        <taxon>Eutheria</taxon>
        <taxon>Euarchontoglires</taxon>
        <taxon>Primates</taxon>
        <taxon>Haplorrhini</taxon>
        <taxon>Platyrrhini</taxon>
        <taxon>Cebidae</taxon>
        <taxon>Callitrichinae</taxon>
        <taxon>Saguinus</taxon>
    </lineage>
</organism>
<dbReference type="Proteomes" id="UP001266305">
    <property type="component" value="Unassembled WGS sequence"/>
</dbReference>
<dbReference type="InterPro" id="IPR051053">
    <property type="entry name" value="ECH/Chromodomain_protein"/>
</dbReference>
<dbReference type="SUPFAM" id="SSF52096">
    <property type="entry name" value="ClpP/crotonase"/>
    <property type="match status" value="1"/>
</dbReference>
<dbReference type="InterPro" id="IPR029045">
    <property type="entry name" value="ClpP/crotonase-like_dom_sf"/>
</dbReference>
<protein>
    <submittedName>
        <fullName evidence="1">Uncharacterized protein</fullName>
    </submittedName>
</protein>
<name>A0ABQ9TZQ0_SAGOE</name>
<dbReference type="Gene3D" id="3.90.226.10">
    <property type="entry name" value="2-enoyl-CoA Hydratase, Chain A, domain 1"/>
    <property type="match status" value="1"/>
</dbReference>
<comment type="caution">
    <text evidence="1">The sequence shown here is derived from an EMBL/GenBank/DDBJ whole genome shotgun (WGS) entry which is preliminary data.</text>
</comment>
<accession>A0ABQ9TZQ0</accession>
<evidence type="ECO:0000313" key="2">
    <source>
        <dbReference type="Proteomes" id="UP001266305"/>
    </source>
</evidence>
<sequence length="128" mass="14031">MKSFGFHLSLLPLDRNQMAVLPLFPKIVGIAFANEMLLSGQKLTAKKACGKGLVAQVFWPGIFTQEVMVRIKELAHVFQLCLRNPKPCVLQHEDGVGTGQREGVQNAEENLGLGPTVGLHVKVLVEEN</sequence>
<dbReference type="EMBL" id="JASSZA010000017">
    <property type="protein sequence ID" value="KAK2090284.1"/>
    <property type="molecule type" value="Genomic_DNA"/>
</dbReference>
<gene>
    <name evidence="1" type="ORF">P7K49_031540</name>
</gene>
<reference evidence="1 2" key="1">
    <citation type="submission" date="2023-05" db="EMBL/GenBank/DDBJ databases">
        <title>B98-5 Cell Line De Novo Hybrid Assembly: An Optical Mapping Approach.</title>
        <authorList>
            <person name="Kananen K."/>
            <person name="Auerbach J.A."/>
            <person name="Kautto E."/>
            <person name="Blachly J.S."/>
        </authorList>
    </citation>
    <scope>NUCLEOTIDE SEQUENCE [LARGE SCALE GENOMIC DNA]</scope>
    <source>
        <strain evidence="1">B95-8</strain>
        <tissue evidence="1">Cell line</tissue>
    </source>
</reference>
<proteinExistence type="predicted"/>
<dbReference type="PANTHER" id="PTHR43684:SF5">
    <property type="entry name" value="CHROMODOMAIN Y-LIKE PROTEIN"/>
    <property type="match status" value="1"/>
</dbReference>